<evidence type="ECO:0000259" key="6">
    <source>
        <dbReference type="PROSITE" id="PS51900"/>
    </source>
</evidence>
<dbReference type="EMBL" id="WIXJ01000003">
    <property type="protein sequence ID" value="MQY51318.1"/>
    <property type="molecule type" value="Genomic_DNA"/>
</dbReference>
<dbReference type="GO" id="GO:0006310">
    <property type="term" value="P:DNA recombination"/>
    <property type="evidence" value="ECO:0007669"/>
    <property type="project" value="UniProtKB-KW"/>
</dbReference>
<dbReference type="Gene3D" id="1.10.150.130">
    <property type="match status" value="1"/>
</dbReference>
<dbReference type="GO" id="GO:0003677">
    <property type="term" value="F:DNA binding"/>
    <property type="evidence" value="ECO:0007669"/>
    <property type="project" value="UniProtKB-UniRule"/>
</dbReference>
<dbReference type="SUPFAM" id="SSF56349">
    <property type="entry name" value="DNA breaking-rejoining enzymes"/>
    <property type="match status" value="1"/>
</dbReference>
<dbReference type="InterPro" id="IPR002104">
    <property type="entry name" value="Integrase_catalytic"/>
</dbReference>
<comment type="caution">
    <text evidence="7">The sequence shown here is derived from an EMBL/GenBank/DDBJ whole genome shotgun (WGS) entry which is preliminary data.</text>
</comment>
<dbReference type="PANTHER" id="PTHR30349:SF94">
    <property type="entry name" value="INTEGRASE_RECOMBINASE HI_1414-RELATED"/>
    <property type="match status" value="1"/>
</dbReference>
<dbReference type="InterPro" id="IPR013762">
    <property type="entry name" value="Integrase-like_cat_sf"/>
</dbReference>
<evidence type="ECO:0000313" key="8">
    <source>
        <dbReference type="Proteomes" id="UP000480275"/>
    </source>
</evidence>
<gene>
    <name evidence="7" type="ORF">GHK24_05970</name>
</gene>
<dbReference type="Pfam" id="PF00589">
    <property type="entry name" value="Phage_integrase"/>
    <property type="match status" value="1"/>
</dbReference>
<dbReference type="AlphaFoldDB" id="A0A6L5JYM6"/>
<evidence type="ECO:0000256" key="1">
    <source>
        <dbReference type="ARBA" id="ARBA00022908"/>
    </source>
</evidence>
<feature type="domain" description="Tyr recombinase" evidence="5">
    <location>
        <begin position="174"/>
        <end position="353"/>
    </location>
</feature>
<keyword evidence="1" id="KW-0229">DNA integration</keyword>
<dbReference type="InterPro" id="IPR044068">
    <property type="entry name" value="CB"/>
</dbReference>
<dbReference type="InterPro" id="IPR050090">
    <property type="entry name" value="Tyrosine_recombinase_XerCD"/>
</dbReference>
<sequence>MATISKTPSGTWKAVIRKTGWPTHSKSFRTKRDAEDWSRRTEDEMVRGVFIQRSGAERMTVADALKRYLDEVPKKPSTAAADARRAKSLIASLGKYSMAALTREIVAKYRDDRLAGLDRKDAKGKPAPRPRSPSTVRLDLALLGHLYTIAIKEWGMGLTHNPVQAIRKPPPAPGRTRRLAADEEERLLAAMAAHSNPMLGWIAGIALHSAMRSGEIATLRLGQVDLERRVVRLDETKNGSARTVPLSAEATELFRQAIANPIRPKDCDLIFFGEPGKDGKRRPYVFQKMWREARAAAQIEDFRFHDLRHESVSRLVEGGLSDQKTAAISGHKSMQMLKRYAHLRSEDLIDELDRISEAKAAKAAAAETLTKAAGEAVAPATEEQGCAP</sequence>
<evidence type="ECO:0000256" key="3">
    <source>
        <dbReference type="ARBA" id="ARBA00023172"/>
    </source>
</evidence>
<keyword evidence="3" id="KW-0233">DNA recombination</keyword>
<evidence type="ECO:0000256" key="4">
    <source>
        <dbReference type="PROSITE-ProRule" id="PRU01248"/>
    </source>
</evidence>
<protein>
    <submittedName>
        <fullName evidence="7">Tyrosine-type recombinase/integrase</fullName>
    </submittedName>
</protein>
<dbReference type="InterPro" id="IPR010998">
    <property type="entry name" value="Integrase_recombinase_N"/>
</dbReference>
<dbReference type="Gene3D" id="1.10.443.10">
    <property type="entry name" value="Intergrase catalytic core"/>
    <property type="match status" value="1"/>
</dbReference>
<dbReference type="PROSITE" id="PS51898">
    <property type="entry name" value="TYR_RECOMBINASE"/>
    <property type="match status" value="1"/>
</dbReference>
<name>A0A6L5JYM6_RHOTE</name>
<dbReference type="GO" id="GO:0015074">
    <property type="term" value="P:DNA integration"/>
    <property type="evidence" value="ECO:0007669"/>
    <property type="project" value="UniProtKB-KW"/>
</dbReference>
<dbReference type="Proteomes" id="UP000480275">
    <property type="component" value="Unassembled WGS sequence"/>
</dbReference>
<evidence type="ECO:0000256" key="2">
    <source>
        <dbReference type="ARBA" id="ARBA00023125"/>
    </source>
</evidence>
<reference evidence="7 8" key="1">
    <citation type="submission" date="2019-10" db="EMBL/GenBank/DDBJ databases">
        <title>Whole-genome sequence of the purple nonsulfur photosynthetic bacterium Rhodocyclus tenuis.</title>
        <authorList>
            <person name="Kyndt J.A."/>
            <person name="Meyer T.E."/>
        </authorList>
    </citation>
    <scope>NUCLEOTIDE SEQUENCE [LARGE SCALE GENOMIC DNA]</scope>
    <source>
        <strain evidence="7 8">DSM 110</strain>
    </source>
</reference>
<dbReference type="PROSITE" id="PS51900">
    <property type="entry name" value="CB"/>
    <property type="match status" value="1"/>
</dbReference>
<evidence type="ECO:0000259" key="5">
    <source>
        <dbReference type="PROSITE" id="PS51898"/>
    </source>
</evidence>
<proteinExistence type="predicted"/>
<feature type="domain" description="Core-binding (CB)" evidence="6">
    <location>
        <begin position="59"/>
        <end position="151"/>
    </location>
</feature>
<keyword evidence="2 4" id="KW-0238">DNA-binding</keyword>
<dbReference type="OrthoDB" id="662444at2"/>
<dbReference type="CDD" id="cd00796">
    <property type="entry name" value="INT_Rci_Hp1_C"/>
    <property type="match status" value="1"/>
</dbReference>
<dbReference type="PANTHER" id="PTHR30349">
    <property type="entry name" value="PHAGE INTEGRASE-RELATED"/>
    <property type="match status" value="1"/>
</dbReference>
<evidence type="ECO:0000313" key="7">
    <source>
        <dbReference type="EMBL" id="MQY51318.1"/>
    </source>
</evidence>
<dbReference type="InterPro" id="IPR011010">
    <property type="entry name" value="DNA_brk_join_enz"/>
</dbReference>
<organism evidence="7 8">
    <name type="scientific">Rhodocyclus tenuis</name>
    <name type="common">Rhodospirillum tenue</name>
    <dbReference type="NCBI Taxonomy" id="1066"/>
    <lineage>
        <taxon>Bacteria</taxon>
        <taxon>Pseudomonadati</taxon>
        <taxon>Pseudomonadota</taxon>
        <taxon>Betaproteobacteria</taxon>
        <taxon>Rhodocyclales</taxon>
        <taxon>Rhodocyclaceae</taxon>
        <taxon>Rhodocyclus</taxon>
    </lineage>
</organism>
<accession>A0A6L5JYM6</accession>